<evidence type="ECO:0008006" key="3">
    <source>
        <dbReference type="Google" id="ProtNLM"/>
    </source>
</evidence>
<comment type="caution">
    <text evidence="1">The sequence shown here is derived from an EMBL/GenBank/DDBJ whole genome shotgun (WGS) entry which is preliminary data.</text>
</comment>
<evidence type="ECO:0000313" key="1">
    <source>
        <dbReference type="EMBL" id="MBB6217779.1"/>
    </source>
</evidence>
<dbReference type="Proteomes" id="UP000579281">
    <property type="component" value="Unassembled WGS sequence"/>
</dbReference>
<organism evidence="1 2">
    <name type="scientific">Anaerosolibacter carboniphilus</name>
    <dbReference type="NCBI Taxonomy" id="1417629"/>
    <lineage>
        <taxon>Bacteria</taxon>
        <taxon>Bacillati</taxon>
        <taxon>Bacillota</taxon>
        <taxon>Clostridia</taxon>
        <taxon>Peptostreptococcales</taxon>
        <taxon>Thermotaleaceae</taxon>
        <taxon>Anaerosolibacter</taxon>
    </lineage>
</organism>
<reference evidence="1 2" key="1">
    <citation type="submission" date="2020-08" db="EMBL/GenBank/DDBJ databases">
        <title>Genomic Encyclopedia of Type Strains, Phase IV (KMG-IV): sequencing the most valuable type-strain genomes for metagenomic binning, comparative biology and taxonomic classification.</title>
        <authorList>
            <person name="Goeker M."/>
        </authorList>
    </citation>
    <scope>NUCLEOTIDE SEQUENCE [LARGE SCALE GENOMIC DNA]</scope>
    <source>
        <strain evidence="1 2">DSM 103526</strain>
    </source>
</reference>
<dbReference type="AlphaFoldDB" id="A0A841L5T9"/>
<dbReference type="InterPro" id="IPR021617">
    <property type="entry name" value="DUF3231"/>
</dbReference>
<dbReference type="EMBL" id="JACHEN010000028">
    <property type="protein sequence ID" value="MBB6217779.1"/>
    <property type="molecule type" value="Genomic_DNA"/>
</dbReference>
<accession>A0A841L5T9</accession>
<sequence length="174" mass="19871">MNLLEVAYDSFKPFINGEKKPLNVMEVSNLWFYLAICNNTLRNEELAYNTAQNSELKKILKDARDIHKSAAEEINKLLKSEGVPLPEDTPEKPDIVIKNIPEGAKLNDEEIANLMSFNLLLGINYASRNLTESIRPDVGYVFFKVIIKKVLLGITLKDLMQKHNWLRTPPPYKA</sequence>
<keyword evidence="2" id="KW-1185">Reference proteome</keyword>
<dbReference type="RefSeq" id="WP_184312277.1">
    <property type="nucleotide sequence ID" value="NZ_JACHEN010000028.1"/>
</dbReference>
<name>A0A841L5T9_9FIRM</name>
<gene>
    <name evidence="1" type="ORF">HNQ80_003902</name>
</gene>
<protein>
    <recommendedName>
        <fullName evidence="3">DUF3231 family protein</fullName>
    </recommendedName>
</protein>
<dbReference type="InterPro" id="IPR012347">
    <property type="entry name" value="Ferritin-like"/>
</dbReference>
<dbReference type="Gene3D" id="1.20.1260.10">
    <property type="match status" value="1"/>
</dbReference>
<proteinExistence type="predicted"/>
<evidence type="ECO:0000313" key="2">
    <source>
        <dbReference type="Proteomes" id="UP000579281"/>
    </source>
</evidence>
<dbReference type="Pfam" id="PF11553">
    <property type="entry name" value="DUF3231"/>
    <property type="match status" value="1"/>
</dbReference>